<feature type="active site" description="Charge relay system" evidence="8">
    <location>
        <position position="1129"/>
    </location>
</feature>
<evidence type="ECO:0000256" key="3">
    <source>
        <dbReference type="ARBA" id="ARBA00022525"/>
    </source>
</evidence>
<keyword evidence="4 8" id="KW-0645">Protease</keyword>
<feature type="domain" description="P/Homo B" evidence="9">
    <location>
        <begin position="1257"/>
        <end position="1393"/>
    </location>
</feature>
<dbReference type="InterPro" id="IPR022398">
    <property type="entry name" value="Peptidase_S8_His-AS"/>
</dbReference>
<evidence type="ECO:0000259" key="9">
    <source>
        <dbReference type="PROSITE" id="PS51829"/>
    </source>
</evidence>
<feature type="active site" description="Charge relay system" evidence="8">
    <location>
        <position position="923"/>
    </location>
</feature>
<dbReference type="PROSITE" id="PS00330">
    <property type="entry name" value="HEMOLYSIN_CALCIUM"/>
    <property type="match status" value="2"/>
</dbReference>
<evidence type="ECO:0000313" key="10">
    <source>
        <dbReference type="EMBL" id="NJR79959.1"/>
    </source>
</evidence>
<dbReference type="EMBL" id="JAAVJH010000011">
    <property type="protein sequence ID" value="NJR79959.1"/>
    <property type="molecule type" value="Genomic_DNA"/>
</dbReference>
<proteinExistence type="inferred from homology"/>
<dbReference type="Pfam" id="PF08548">
    <property type="entry name" value="Peptidase_M10_C"/>
    <property type="match status" value="2"/>
</dbReference>
<keyword evidence="6 8" id="KW-0378">Hydrolase</keyword>
<dbReference type="Gene3D" id="3.40.50.200">
    <property type="entry name" value="Peptidase S8/S53 domain"/>
    <property type="match status" value="2"/>
</dbReference>
<dbReference type="PRINTS" id="PR00723">
    <property type="entry name" value="SUBTILISIN"/>
</dbReference>
<dbReference type="Pfam" id="PF00082">
    <property type="entry name" value="Peptidase_S8"/>
    <property type="match status" value="2"/>
</dbReference>
<dbReference type="PROSITE" id="PS51829">
    <property type="entry name" value="P_HOMO_B"/>
    <property type="match status" value="2"/>
</dbReference>
<dbReference type="Gene3D" id="2.60.120.260">
    <property type="entry name" value="Galactose-binding domain-like"/>
    <property type="match status" value="2"/>
</dbReference>
<gene>
    <name evidence="10" type="ORF">HBH26_15335</name>
</gene>
<keyword evidence="5" id="KW-0677">Repeat</keyword>
<dbReference type="Proteomes" id="UP000732399">
    <property type="component" value="Unassembled WGS sequence"/>
</dbReference>
<dbReference type="RefSeq" id="WP_168135512.1">
    <property type="nucleotide sequence ID" value="NZ_JAAVJH010000011.1"/>
</dbReference>
<comment type="cofactor">
    <cofactor evidence="1">
        <name>Ca(2+)</name>
        <dbReference type="ChEBI" id="CHEBI:29108"/>
    </cofactor>
</comment>
<dbReference type="PANTHER" id="PTHR42884:SF14">
    <property type="entry name" value="NEUROENDOCRINE CONVERTASE 1"/>
    <property type="match status" value="1"/>
</dbReference>
<comment type="subcellular location">
    <subcellularLocation>
        <location evidence="2">Secreted</location>
    </subcellularLocation>
</comment>
<dbReference type="SUPFAM" id="SSF51120">
    <property type="entry name" value="beta-Roll"/>
    <property type="match status" value="2"/>
</dbReference>
<dbReference type="SUPFAM" id="SSF49785">
    <property type="entry name" value="Galactose-binding domain-like"/>
    <property type="match status" value="2"/>
</dbReference>
<name>A0ABX1CR59_9SPHN</name>
<keyword evidence="11" id="KW-1185">Reference proteome</keyword>
<keyword evidence="7 8" id="KW-0720">Serine protease</keyword>
<evidence type="ECO:0000256" key="8">
    <source>
        <dbReference type="PROSITE-ProRule" id="PRU01240"/>
    </source>
</evidence>
<dbReference type="InterPro" id="IPR023828">
    <property type="entry name" value="Peptidase_S8_Ser-AS"/>
</dbReference>
<comment type="caution">
    <text evidence="8">Lacks conserved residue(s) required for the propagation of feature annotation.</text>
</comment>
<evidence type="ECO:0000256" key="5">
    <source>
        <dbReference type="ARBA" id="ARBA00022737"/>
    </source>
</evidence>
<dbReference type="PROSITE" id="PS00138">
    <property type="entry name" value="SUBTILASE_SER"/>
    <property type="match status" value="1"/>
</dbReference>
<protein>
    <submittedName>
        <fullName evidence="10">S8 family serine peptidase</fullName>
    </submittedName>
</protein>
<dbReference type="PROSITE" id="PS51892">
    <property type="entry name" value="SUBTILASE"/>
    <property type="match status" value="2"/>
</dbReference>
<evidence type="ECO:0000256" key="1">
    <source>
        <dbReference type="ARBA" id="ARBA00001913"/>
    </source>
</evidence>
<dbReference type="InterPro" id="IPR008979">
    <property type="entry name" value="Galactose-bd-like_sf"/>
</dbReference>
<dbReference type="Pfam" id="PF00353">
    <property type="entry name" value="HemolysinCabind"/>
    <property type="match status" value="2"/>
</dbReference>
<comment type="caution">
    <text evidence="10">The sequence shown here is derived from an EMBL/GenBank/DDBJ whole genome shotgun (WGS) entry which is preliminary data.</text>
</comment>
<dbReference type="InterPro" id="IPR011049">
    <property type="entry name" value="Serralysin-like_metalloprot_C"/>
</dbReference>
<accession>A0ABX1CR59</accession>
<dbReference type="InterPro" id="IPR015500">
    <property type="entry name" value="Peptidase_S8_subtilisin-rel"/>
</dbReference>
<dbReference type="PRINTS" id="PR00313">
    <property type="entry name" value="CABNDNGRPT"/>
</dbReference>
<dbReference type="InterPro" id="IPR001343">
    <property type="entry name" value="Hemolysn_Ca-bd"/>
</dbReference>
<evidence type="ECO:0000256" key="4">
    <source>
        <dbReference type="ARBA" id="ARBA00022670"/>
    </source>
</evidence>
<dbReference type="InterPro" id="IPR036852">
    <property type="entry name" value="Peptidase_S8/S53_dom_sf"/>
</dbReference>
<reference evidence="10 11" key="1">
    <citation type="submission" date="2020-03" db="EMBL/GenBank/DDBJ databases">
        <authorList>
            <person name="Wang L."/>
            <person name="He N."/>
            <person name="Li Y."/>
            <person name="Fang Y."/>
            <person name="Zhang F."/>
        </authorList>
    </citation>
    <scope>NUCLEOTIDE SEQUENCE [LARGE SCALE GENOMIC DNA]</scope>
    <source>
        <strain evidence="10 11">36D10-4-7</strain>
    </source>
</reference>
<evidence type="ECO:0000256" key="7">
    <source>
        <dbReference type="ARBA" id="ARBA00022825"/>
    </source>
</evidence>
<comment type="similarity">
    <text evidence="8">Belongs to the peptidase S8 family.</text>
</comment>
<organism evidence="10 11">
    <name type="scientific">Sphingomonas corticis</name>
    <dbReference type="NCBI Taxonomy" id="2722791"/>
    <lineage>
        <taxon>Bacteria</taxon>
        <taxon>Pseudomonadati</taxon>
        <taxon>Pseudomonadota</taxon>
        <taxon>Alphaproteobacteria</taxon>
        <taxon>Sphingomonadales</taxon>
        <taxon>Sphingomonadaceae</taxon>
        <taxon>Sphingomonas</taxon>
    </lineage>
</organism>
<dbReference type="Pfam" id="PF01483">
    <property type="entry name" value="P_proprotein"/>
    <property type="match status" value="1"/>
</dbReference>
<dbReference type="SUPFAM" id="SSF52743">
    <property type="entry name" value="Subtilisin-like"/>
    <property type="match status" value="2"/>
</dbReference>
<dbReference type="InterPro" id="IPR000209">
    <property type="entry name" value="Peptidase_S8/S53_dom"/>
</dbReference>
<evidence type="ECO:0000313" key="11">
    <source>
        <dbReference type="Proteomes" id="UP000732399"/>
    </source>
</evidence>
<evidence type="ECO:0000256" key="2">
    <source>
        <dbReference type="ARBA" id="ARBA00004613"/>
    </source>
</evidence>
<feature type="active site" description="Charge relay system" evidence="8">
    <location>
        <position position="885"/>
    </location>
</feature>
<dbReference type="Gene3D" id="2.150.10.10">
    <property type="entry name" value="Serralysin-like metalloprotease, C-terminal"/>
    <property type="match status" value="2"/>
</dbReference>
<dbReference type="PANTHER" id="PTHR42884">
    <property type="entry name" value="PROPROTEIN CONVERTASE SUBTILISIN/KEXIN-RELATED"/>
    <property type="match status" value="1"/>
</dbReference>
<keyword evidence="3" id="KW-0964">Secreted</keyword>
<dbReference type="InterPro" id="IPR018511">
    <property type="entry name" value="Hemolysin-typ_Ca-bd_CS"/>
</dbReference>
<sequence length="1658" mass="171254">MSHADAPASSAPPVLSAELASGQWHLGKLGNIGAVWAEYSGRGVKVGIYDSGVQYSHWDLDANYDTGLHVTIAGKTFDGDYRPASGGRGTSLAGLIAAENNGAGTVGVAYGATITGVNILDPYSGEGLDPGIWINVPGRQLFARALQQRNTMDVAVDGWGRTTPDFAGASSRGVAGTDAARFAAAFEDAAQTGRGGLGTISLNGAGNTRQDAQADSAFTSRHTITVGAYRQEEGYATTTSGRGASLLVSAPSGDPNGSSLIATDLLGRFGSNLRLDPGGDQDVTNLVTGTAAAASTTAAVVALMLEANAGLGWRDVSGILAASASLPIDWNDRNGTVPVTLANGATSQVRANESYFSVAGASGANWNGGGHHYSSDYGYGAVNAHAAVRMAEVASLFGPARTSANESGATTGTMAVGLRSANNLIDTSFYGDDFVGEPTEYTFEVDGTVDVEHADLTINYLNSFVGRPTALWGTKIKLIAPDGTVSFVDTNLAAVVATSGEQSFTFGLANLRGVRSEGTWTLQFENAGPNMITDIVSAKLDLYGSAPDADDVHTYTDEYLTMVRVDPRGGRRILTDTDGGTDWINAAAVTSNVNLSLVAGTRTTFGGVAAFTIARAAPIENAVTGDGNDVLTGTAGANILYGMRGNDTLNGGAGNDTLAGGRGVDIFRFTGTSGQDRVLDWEAGDLIETTTALSGVDGNGTITVGPDGLLLLGATGNSIELVGQAGAVLRSLGSGTGFNRYAWVSGNAVDHDAVMRIVPAPHGAIEKADEAEDGAVAPTPARPAAITDAPGLAALGAVVDADVPLDSMGRAVTQATADTTSRYTTWGPETLARDAARAAPAATYPAPASITDPFAAEQWHLAKLGDMDAIWRDYTGKGVKVGVYDSGVEYGHEDLAANYDAGLHVVIGGKTFDGDFRPLSGGHGTSVAGLIAASRNGIGAVGVAYDATVTGINIFDPYSGGGLNPGIYVNATDRTAFVEAMRQAARFDIANHSWGRTLPGYLSSDSRTVAGTEAYDVARAFAYSAVNGRGGLGTINVAAAGNSSIDFQGDGSHTDRHVIAVGAYRQVDGLASNYSSRGPALLISAPSNDLAIIGGTGVATTDLTWREGYNLEAAPGGDTDYTDQFGGTSAATPIVSGVVALMLEANGALGWRDVQTIVASSATMPVAFEDRTRLLTYTDATGATAQARMNEGWFSIVGSGTDWNGGGRHYSPDYGYGAIDARAAVRMAEVWSLFGAAQTSANEVSFASDTFTANLAPVPQQNVVREDSYTRFTGTPASYDFTVSGAQMDVEQVDMTISYKAILQFGTTPFPFSINSPVKIALEAPDGTEAFFDLLPVVPGSGSSLETQSYTFGFRNFSGAELNGTWTLKAESSFATILTIETVKLDFHGARASDRDIYTYTDEFFTMAAIAGEEDRRMLRDTGGADWINAAAVSADVAVSLAAGATTRFGGVDAFTIAAGTAIEHAVTGDGDDRLIGNASDNRLYGMRGDDWLNGGAGNDELSGGDGHDVFAFDTQGKSGRDTVIDWGLGDRIATTKQLRGADVNGQITVAANALVLLDNSARGDTVELTGAGGAVLQARGRANGYWWYDFVSDEGEDYADGHVVELAWGPGLGLSADRAAAPADATIAVAGEPTDQTAFYLYNALGDAMSTGVQVYA</sequence>
<dbReference type="InterPro" id="IPR002884">
    <property type="entry name" value="P_dom"/>
</dbReference>
<evidence type="ECO:0000256" key="6">
    <source>
        <dbReference type="ARBA" id="ARBA00022801"/>
    </source>
</evidence>
<dbReference type="InterPro" id="IPR013858">
    <property type="entry name" value="Peptidase_M10B_C"/>
</dbReference>
<dbReference type="PROSITE" id="PS00137">
    <property type="entry name" value="SUBTILASE_HIS"/>
    <property type="match status" value="1"/>
</dbReference>
<feature type="domain" description="P/Homo B" evidence="9">
    <location>
        <begin position="407"/>
        <end position="548"/>
    </location>
</feature>